<reference evidence="1" key="1">
    <citation type="submission" date="2015-08" db="EMBL/GenBank/DDBJ databases">
        <title>Complete DNA Sequence of Pseudomonas syringae pv. actinidiae, the Causal Agent of Kiwifruit Canker Disease.</title>
        <authorList>
            <person name="Rikkerink E.H.A."/>
            <person name="Fineran P.C."/>
        </authorList>
    </citation>
    <scope>NUCLEOTIDE SEQUENCE</scope>
    <source>
        <strain evidence="1">SkMP5</strain>
    </source>
</reference>
<sequence>MRALPAALASTQRTENAPYKIATTAQASAIHKPYCCSIDPLPLDWTNEAARNGRLARV</sequence>
<keyword evidence="2" id="KW-1185">Reference proteome</keyword>
<dbReference type="Proteomes" id="UP000253740">
    <property type="component" value="Unassembled WGS sequence"/>
</dbReference>
<protein>
    <submittedName>
        <fullName evidence="1">Uncharacterized protein</fullName>
    </submittedName>
</protein>
<accession>A0A0K8QKJ0</accession>
<dbReference type="EMBL" id="DF970152">
    <property type="protein sequence ID" value="GAP65176.1"/>
    <property type="molecule type" value="Genomic_DNA"/>
</dbReference>
<evidence type="ECO:0000313" key="2">
    <source>
        <dbReference type="Proteomes" id="UP000253740"/>
    </source>
</evidence>
<name>A0A0K8QKJ0_9GAMM</name>
<gene>
    <name evidence="1" type="ORF">MBSD_n0465</name>
</gene>
<proteinExistence type="predicted"/>
<organism evidence="1">
    <name type="scientific">Mizugakiibacter sediminis</name>
    <dbReference type="NCBI Taxonomy" id="1475481"/>
    <lineage>
        <taxon>Bacteria</taxon>
        <taxon>Pseudomonadati</taxon>
        <taxon>Pseudomonadota</taxon>
        <taxon>Gammaproteobacteria</taxon>
        <taxon>Lysobacterales</taxon>
        <taxon>Rhodanobacteraceae</taxon>
        <taxon>Mizugakiibacter</taxon>
    </lineage>
</organism>
<evidence type="ECO:0000313" key="1">
    <source>
        <dbReference type="EMBL" id="GAP65176.1"/>
    </source>
</evidence>
<dbReference type="AlphaFoldDB" id="A0A0K8QKJ0"/>